<comment type="subcellular location">
    <subcellularLocation>
        <location evidence="1">Nucleus</location>
    </subcellularLocation>
</comment>
<dbReference type="GO" id="GO:0003677">
    <property type="term" value="F:DNA binding"/>
    <property type="evidence" value="ECO:0007669"/>
    <property type="project" value="UniProtKB-UniRule"/>
</dbReference>
<dbReference type="InterPro" id="IPR036910">
    <property type="entry name" value="HMG_box_dom_sf"/>
</dbReference>
<evidence type="ECO:0000256" key="4">
    <source>
        <dbReference type="ARBA" id="ARBA00023242"/>
    </source>
</evidence>
<keyword evidence="3 5" id="KW-0238">DNA-binding</keyword>
<dbReference type="PANTHER" id="PTHR48112">
    <property type="entry name" value="HIGH MOBILITY GROUP PROTEIN DSP1"/>
    <property type="match status" value="1"/>
</dbReference>
<evidence type="ECO:0000256" key="7">
    <source>
        <dbReference type="SAM" id="SignalP"/>
    </source>
</evidence>
<feature type="DNA-binding region" description="HMG box" evidence="5">
    <location>
        <begin position="112"/>
        <end position="179"/>
    </location>
</feature>
<reference evidence="10" key="1">
    <citation type="submission" date="2025-08" db="UniProtKB">
        <authorList>
            <consortium name="RefSeq"/>
        </authorList>
    </citation>
    <scope>IDENTIFICATION</scope>
    <source>
        <tissue evidence="10">Whole body</tissue>
    </source>
</reference>
<dbReference type="Pfam" id="PF00505">
    <property type="entry name" value="HMG_box"/>
    <property type="match status" value="1"/>
</dbReference>
<dbReference type="PRINTS" id="PR00886">
    <property type="entry name" value="HIGHMOBLTY12"/>
</dbReference>
<dbReference type="Gene3D" id="1.10.30.10">
    <property type="entry name" value="High mobility group box domain"/>
    <property type="match status" value="1"/>
</dbReference>
<dbReference type="PROSITE" id="PS50118">
    <property type="entry name" value="HMG_BOX_2"/>
    <property type="match status" value="1"/>
</dbReference>
<dbReference type="SMART" id="SM00398">
    <property type="entry name" value="HMG"/>
    <property type="match status" value="1"/>
</dbReference>
<dbReference type="RefSeq" id="XP_025423757.1">
    <property type="nucleotide sequence ID" value="XM_025567972.1"/>
</dbReference>
<evidence type="ECO:0000256" key="6">
    <source>
        <dbReference type="SAM" id="MobiDB-lite"/>
    </source>
</evidence>
<evidence type="ECO:0000313" key="9">
    <source>
        <dbReference type="Proteomes" id="UP000694846"/>
    </source>
</evidence>
<feature type="chain" id="PRO_5034631924" evidence="7">
    <location>
        <begin position="23"/>
        <end position="225"/>
    </location>
</feature>
<dbReference type="AlphaFoldDB" id="A0A8B8GN23"/>
<keyword evidence="4 5" id="KW-0539">Nucleus</keyword>
<gene>
    <name evidence="10" type="primary">LOC112693073</name>
</gene>
<dbReference type="OrthoDB" id="1919336at2759"/>
<proteinExistence type="inferred from homology"/>
<evidence type="ECO:0000259" key="8">
    <source>
        <dbReference type="PROSITE" id="PS50118"/>
    </source>
</evidence>
<sequence>MPSASLVFVVAILLLLLLQTFASIMNRSAADDVTTVTTVAGTPDIIDNGQPADVSAPPQKPSTMNEKEEKIFHEMADKDKMRYNTNMQSYIPLKGKNVYFKKQRPIKDPNAPKRSLSAFFWFCNDEREKFDDMNRMNPGDEAKHLAKLWHNADITVKQKYEAIAEKDKARYEREMTEYTNEGKATLFQQMVIQKQQQNIVQQQEMMAVENETDEAEECTCKIVLV</sequence>
<dbReference type="SUPFAM" id="SSF47095">
    <property type="entry name" value="HMG-box"/>
    <property type="match status" value="1"/>
</dbReference>
<dbReference type="InterPro" id="IPR050342">
    <property type="entry name" value="HMGB"/>
</dbReference>
<accession>A0A8B8GN23</accession>
<dbReference type="GO" id="GO:0005634">
    <property type="term" value="C:nucleus"/>
    <property type="evidence" value="ECO:0007669"/>
    <property type="project" value="UniProtKB-SubCell"/>
</dbReference>
<keyword evidence="9" id="KW-1185">Reference proteome</keyword>
<evidence type="ECO:0000256" key="2">
    <source>
        <dbReference type="ARBA" id="ARBA00008774"/>
    </source>
</evidence>
<comment type="similarity">
    <text evidence="2">Belongs to the HMGB family.</text>
</comment>
<evidence type="ECO:0000256" key="5">
    <source>
        <dbReference type="PROSITE-ProRule" id="PRU00267"/>
    </source>
</evidence>
<dbReference type="InterPro" id="IPR009071">
    <property type="entry name" value="HMG_box_dom"/>
</dbReference>
<evidence type="ECO:0000256" key="1">
    <source>
        <dbReference type="ARBA" id="ARBA00004123"/>
    </source>
</evidence>
<organism evidence="9 10">
    <name type="scientific">Sipha flava</name>
    <name type="common">yellow sugarcane aphid</name>
    <dbReference type="NCBI Taxonomy" id="143950"/>
    <lineage>
        <taxon>Eukaryota</taxon>
        <taxon>Metazoa</taxon>
        <taxon>Ecdysozoa</taxon>
        <taxon>Arthropoda</taxon>
        <taxon>Hexapoda</taxon>
        <taxon>Insecta</taxon>
        <taxon>Pterygota</taxon>
        <taxon>Neoptera</taxon>
        <taxon>Paraneoptera</taxon>
        <taxon>Hemiptera</taxon>
        <taxon>Sternorrhyncha</taxon>
        <taxon>Aphidomorpha</taxon>
        <taxon>Aphidoidea</taxon>
        <taxon>Aphididae</taxon>
        <taxon>Sipha</taxon>
    </lineage>
</organism>
<feature type="domain" description="HMG box" evidence="8">
    <location>
        <begin position="112"/>
        <end position="179"/>
    </location>
</feature>
<name>A0A8B8GN23_9HEMI</name>
<keyword evidence="7" id="KW-0732">Signal</keyword>
<feature type="region of interest" description="Disordered" evidence="6">
    <location>
        <begin position="42"/>
        <end position="66"/>
    </location>
</feature>
<dbReference type="Proteomes" id="UP000694846">
    <property type="component" value="Unplaced"/>
</dbReference>
<dbReference type="PANTHER" id="PTHR48112:SF32">
    <property type="entry name" value="HIGH MOBILITY GROUP PROTEIN B3"/>
    <property type="match status" value="1"/>
</dbReference>
<feature type="signal peptide" evidence="7">
    <location>
        <begin position="1"/>
        <end position="22"/>
    </location>
</feature>
<evidence type="ECO:0000256" key="3">
    <source>
        <dbReference type="ARBA" id="ARBA00023125"/>
    </source>
</evidence>
<protein>
    <submittedName>
        <fullName evidence="10">High mobility group protein DSP1-like</fullName>
    </submittedName>
</protein>
<evidence type="ECO:0000313" key="10">
    <source>
        <dbReference type="RefSeq" id="XP_025423757.1"/>
    </source>
</evidence>
<dbReference type="GeneID" id="112693073"/>